<dbReference type="Proteomes" id="UP000887566">
    <property type="component" value="Unplaced"/>
</dbReference>
<name>A0A914URL1_9BILA</name>
<evidence type="ECO:0000313" key="3">
    <source>
        <dbReference type="Proteomes" id="UP000887566"/>
    </source>
</evidence>
<dbReference type="PANTHER" id="PTHR46534">
    <property type="entry name" value="IGGFC_BINDING DOMAIN-CONTAINING PROTEIN"/>
    <property type="match status" value="1"/>
</dbReference>
<protein>
    <submittedName>
        <fullName evidence="4">IgGFc-binding protein N-terminal domain-containing protein</fullName>
    </submittedName>
</protein>
<dbReference type="PANTHER" id="PTHR46534:SF1">
    <property type="entry name" value="IGGFC-BINDING PROTEIN N-TERMINAL DOMAIN-CONTAINING PROTEIN"/>
    <property type="match status" value="1"/>
</dbReference>
<dbReference type="WBParaSite" id="PSAMB.scaffold1203size34444.g11723.t1">
    <property type="protein sequence ID" value="PSAMB.scaffold1203size34444.g11723.t1"/>
    <property type="gene ID" value="PSAMB.scaffold1203size34444.g11723"/>
</dbReference>
<organism evidence="3 4">
    <name type="scientific">Plectus sambesii</name>
    <dbReference type="NCBI Taxonomy" id="2011161"/>
    <lineage>
        <taxon>Eukaryota</taxon>
        <taxon>Metazoa</taxon>
        <taxon>Ecdysozoa</taxon>
        <taxon>Nematoda</taxon>
        <taxon>Chromadorea</taxon>
        <taxon>Plectida</taxon>
        <taxon>Plectina</taxon>
        <taxon>Plectoidea</taxon>
        <taxon>Plectidae</taxon>
        <taxon>Plectus</taxon>
    </lineage>
</organism>
<keyword evidence="1" id="KW-0732">Signal</keyword>
<dbReference type="Pfam" id="PF17517">
    <property type="entry name" value="IgGFc_binding"/>
    <property type="match status" value="1"/>
</dbReference>
<keyword evidence="3" id="KW-1185">Reference proteome</keyword>
<reference evidence="4" key="1">
    <citation type="submission" date="2022-11" db="UniProtKB">
        <authorList>
            <consortium name="WormBaseParasite"/>
        </authorList>
    </citation>
    <scope>IDENTIFICATION</scope>
</reference>
<dbReference type="AlphaFoldDB" id="A0A914URL1"/>
<evidence type="ECO:0000256" key="1">
    <source>
        <dbReference type="SAM" id="SignalP"/>
    </source>
</evidence>
<accession>A0A914URL1</accession>
<feature type="signal peptide" evidence="1">
    <location>
        <begin position="1"/>
        <end position="18"/>
    </location>
</feature>
<evidence type="ECO:0000259" key="2">
    <source>
        <dbReference type="Pfam" id="PF17517"/>
    </source>
</evidence>
<evidence type="ECO:0000313" key="4">
    <source>
        <dbReference type="WBParaSite" id="PSAMB.scaffold1203size34444.g11723.t1"/>
    </source>
</evidence>
<sequence>MDGRTLCLLLVSTSFTYADSNVPTIANDFVFTFFNAYYYNNQPGVLLLALVSNNNNGAANVVVTSPYPSFTTIRIPITPISIEDQFPGPPNITADGRIFVEDKGIRLQSDLPVAVYAHAEVYNGASADSFLVLPTVHLGTQYVALTSTESGLPNVIAVVAYQDNTQVTIGNQTVTINALQVASIASKNVLSGIFINGNKPFGVVSGCMCGFVFDGACNYEAVMLLPVGGWGTQFVAIPFMYLPKNYYQVVANTNSTVVSAGGTTVATLNAGEYRIIQTGAALITSNYPVQLIQLGEDTGNLDNYMGNAFFLQLPSTDKMSSTNVLFQPTGFFELFGTHFQFFLRIVTNLAGAGRIQLDGTTIDALQFKHVPNSNFYYYESITFNTTHSVKTNNPGTQYSVISYSYGLGNGCGFICAFSLPSRI</sequence>
<feature type="domain" description="IgGFc-binding protein N-terminal" evidence="2">
    <location>
        <begin position="128"/>
        <end position="397"/>
    </location>
</feature>
<feature type="chain" id="PRO_5037230651" evidence="1">
    <location>
        <begin position="19"/>
        <end position="423"/>
    </location>
</feature>
<proteinExistence type="predicted"/>
<dbReference type="InterPro" id="IPR035234">
    <property type="entry name" value="IgGFc-bd_N"/>
</dbReference>